<keyword evidence="3 6" id="KW-0812">Transmembrane</keyword>
<dbReference type="PANTHER" id="PTHR24089">
    <property type="entry name" value="SOLUTE CARRIER FAMILY 25"/>
    <property type="match status" value="1"/>
</dbReference>
<evidence type="ECO:0000256" key="5">
    <source>
        <dbReference type="ARBA" id="ARBA00023136"/>
    </source>
</evidence>
<sequence>MESEISVVLNAIKKPVGPERSKRKVSVLKLFSWGVSVTAVAPLRRLEILLQVQDSRNIKYKDIIQGLHHMRRTDGFRGLFKGNGAYIAHAMSFSSANVLVSYPLARILLSHWQQLGKENAKPPVWLLGFPACSFMIATAAAYPMDMVQGRLSVQTGTSPYQYRGIYHALSTIVREEGTRALYKGCLPYTIGQVLYVGLNFTVYESLLISLTSVVIRRFLEATPISERTELRSKGLKPEVIEEMRSTIRKKLPYFHVFALAVSHTFAYPFSVINRRMQMGGWKKYSSIIACDGNNTVAIEFTGMRDAFMKTIRNDGFKALYKGSVANLVKVFPASVVAFVTHWGLTEGLGLEVNINHKVRDT</sequence>
<reference evidence="9" key="1">
    <citation type="submission" date="2022-03" db="EMBL/GenBank/DDBJ databases">
        <title>A functionally conserved STORR gene fusion in Papaver species that diverged 16.8 million years ago.</title>
        <authorList>
            <person name="Catania T."/>
        </authorList>
    </citation>
    <scope>NUCLEOTIDE SEQUENCE</scope>
    <source>
        <strain evidence="9">S-191538</strain>
    </source>
</reference>
<gene>
    <name evidence="9" type="ORF">MKW94_027562</name>
</gene>
<name>A0AA41VQS1_PAPNU</name>
<feature type="transmembrane region" description="Helical" evidence="8">
    <location>
        <begin position="86"/>
        <end position="104"/>
    </location>
</feature>
<dbReference type="Gene3D" id="1.50.40.10">
    <property type="entry name" value="Mitochondrial carrier domain"/>
    <property type="match status" value="1"/>
</dbReference>
<comment type="caution">
    <text evidence="9">The sequence shown here is derived from an EMBL/GenBank/DDBJ whole genome shotgun (WGS) entry which is preliminary data.</text>
</comment>
<protein>
    <recommendedName>
        <fullName evidence="11">Mitochondrial carrier protein</fullName>
    </recommendedName>
</protein>
<dbReference type="InterPro" id="IPR002067">
    <property type="entry name" value="MCP"/>
</dbReference>
<comment type="similarity">
    <text evidence="7">Belongs to the mitochondrial carrier (TC 2.A.29) family.</text>
</comment>
<dbReference type="AlphaFoldDB" id="A0AA41VQS1"/>
<comment type="subcellular location">
    <subcellularLocation>
        <location evidence="1">Membrane</location>
        <topology evidence="1">Multi-pass membrane protein</topology>
    </subcellularLocation>
</comment>
<dbReference type="SUPFAM" id="SSF103506">
    <property type="entry name" value="Mitochondrial carrier"/>
    <property type="match status" value="1"/>
</dbReference>
<evidence type="ECO:0000256" key="7">
    <source>
        <dbReference type="RuleBase" id="RU000488"/>
    </source>
</evidence>
<keyword evidence="2 7" id="KW-0813">Transport</keyword>
<dbReference type="InterPro" id="IPR018108">
    <property type="entry name" value="MCP_transmembrane"/>
</dbReference>
<evidence type="ECO:0000256" key="3">
    <source>
        <dbReference type="ARBA" id="ARBA00022692"/>
    </source>
</evidence>
<dbReference type="GO" id="GO:0055085">
    <property type="term" value="P:transmembrane transport"/>
    <property type="evidence" value="ECO:0007669"/>
    <property type="project" value="InterPro"/>
</dbReference>
<accession>A0AA41VQS1</accession>
<feature type="repeat" description="Solcar" evidence="6">
    <location>
        <begin position="20"/>
        <end position="107"/>
    </location>
</feature>
<evidence type="ECO:0000256" key="6">
    <source>
        <dbReference type="PROSITE-ProRule" id="PRU00282"/>
    </source>
</evidence>
<dbReference type="GO" id="GO:0016020">
    <property type="term" value="C:membrane"/>
    <property type="evidence" value="ECO:0007669"/>
    <property type="project" value="UniProtKB-SubCell"/>
</dbReference>
<feature type="transmembrane region" description="Helical" evidence="8">
    <location>
        <begin position="251"/>
        <end position="269"/>
    </location>
</feature>
<evidence type="ECO:0008006" key="11">
    <source>
        <dbReference type="Google" id="ProtNLM"/>
    </source>
</evidence>
<feature type="repeat" description="Solcar" evidence="6">
    <location>
        <begin position="127"/>
        <end position="209"/>
    </location>
</feature>
<dbReference type="PROSITE" id="PS50920">
    <property type="entry name" value="SOLCAR"/>
    <property type="match status" value="3"/>
</dbReference>
<dbReference type="PRINTS" id="PR00926">
    <property type="entry name" value="MITOCARRIER"/>
</dbReference>
<evidence type="ECO:0000256" key="8">
    <source>
        <dbReference type="SAM" id="Phobius"/>
    </source>
</evidence>
<organism evidence="9 10">
    <name type="scientific">Papaver nudicaule</name>
    <name type="common">Iceland poppy</name>
    <dbReference type="NCBI Taxonomy" id="74823"/>
    <lineage>
        <taxon>Eukaryota</taxon>
        <taxon>Viridiplantae</taxon>
        <taxon>Streptophyta</taxon>
        <taxon>Embryophyta</taxon>
        <taxon>Tracheophyta</taxon>
        <taxon>Spermatophyta</taxon>
        <taxon>Magnoliopsida</taxon>
        <taxon>Ranunculales</taxon>
        <taxon>Papaveraceae</taxon>
        <taxon>Papaveroideae</taxon>
        <taxon>Papaver</taxon>
    </lineage>
</organism>
<evidence type="ECO:0000313" key="9">
    <source>
        <dbReference type="EMBL" id="MCL7045761.1"/>
    </source>
</evidence>
<keyword evidence="8" id="KW-1133">Transmembrane helix</keyword>
<keyword evidence="10" id="KW-1185">Reference proteome</keyword>
<proteinExistence type="inferred from homology"/>
<dbReference type="EMBL" id="JAJJMA010273304">
    <property type="protein sequence ID" value="MCL7045761.1"/>
    <property type="molecule type" value="Genomic_DNA"/>
</dbReference>
<evidence type="ECO:0000256" key="1">
    <source>
        <dbReference type="ARBA" id="ARBA00004141"/>
    </source>
</evidence>
<evidence type="ECO:0000313" key="10">
    <source>
        <dbReference type="Proteomes" id="UP001177140"/>
    </source>
</evidence>
<keyword evidence="4" id="KW-0677">Repeat</keyword>
<keyword evidence="5 6" id="KW-0472">Membrane</keyword>
<feature type="transmembrane region" description="Helical" evidence="8">
    <location>
        <begin position="124"/>
        <end position="142"/>
    </location>
</feature>
<feature type="repeat" description="Solcar" evidence="6">
    <location>
        <begin position="250"/>
        <end position="347"/>
    </location>
</feature>
<evidence type="ECO:0000256" key="4">
    <source>
        <dbReference type="ARBA" id="ARBA00022737"/>
    </source>
</evidence>
<evidence type="ECO:0000256" key="2">
    <source>
        <dbReference type="ARBA" id="ARBA00022448"/>
    </source>
</evidence>
<dbReference type="InterPro" id="IPR023395">
    <property type="entry name" value="MCP_dom_sf"/>
</dbReference>
<dbReference type="Pfam" id="PF00153">
    <property type="entry name" value="Mito_carr"/>
    <property type="match status" value="3"/>
</dbReference>
<dbReference type="Proteomes" id="UP001177140">
    <property type="component" value="Unassembled WGS sequence"/>
</dbReference>